<evidence type="ECO:0000313" key="2">
    <source>
        <dbReference type="EMBL" id="AEX61273.1"/>
    </source>
</evidence>
<feature type="transmembrane region" description="Helical" evidence="1">
    <location>
        <begin position="12"/>
        <end position="36"/>
    </location>
</feature>
<protein>
    <submittedName>
        <fullName evidence="2">Putative BTB_POZ domain-containing protein</fullName>
    </submittedName>
</protein>
<reference evidence="2" key="1">
    <citation type="submission" date="2011-10" db="EMBL/GenBank/DDBJ databases">
        <title>Provirophages and transpovirons: unique mobilome of giant viruses.</title>
        <authorList>
            <person name="Desnues C."/>
            <person name="LaScola B."/>
            <person name="Yutin N."/>
            <person name="Fournous G."/>
            <person name="Koonin E."/>
            <person name="Raoult D."/>
        </authorList>
    </citation>
    <scope>NUCLEOTIDE SEQUENCE</scope>
    <source>
        <strain evidence="2">Mv13-c7</strain>
    </source>
</reference>
<proteinExistence type="predicted"/>
<evidence type="ECO:0000256" key="1">
    <source>
        <dbReference type="SAM" id="Phobius"/>
    </source>
</evidence>
<name>H2EA50_9VIRU</name>
<keyword evidence="1" id="KW-0812">Transmembrane</keyword>
<gene>
    <name evidence="2" type="ORF">c7_R207</name>
</gene>
<keyword evidence="1" id="KW-1133">Transmembrane helix</keyword>
<sequence>MDIIEYPSDQFFFVLLLIFIDISIVSSSNCTSFNIVSKRNIIDFTFETI</sequence>
<accession>H2EA50</accession>
<keyword evidence="1" id="KW-0472">Membrane</keyword>
<organism evidence="2">
    <name type="scientific">Megavirus courdo7</name>
    <dbReference type="NCBI Taxonomy" id="1128135"/>
    <lineage>
        <taxon>Viruses</taxon>
        <taxon>Varidnaviria</taxon>
        <taxon>Bamfordvirae</taxon>
        <taxon>Nucleocytoviricota</taxon>
        <taxon>Megaviricetes</taxon>
        <taxon>Imitervirales</taxon>
        <taxon>Mimiviridae</taxon>
        <taxon>Megamimivirinae</taxon>
        <taxon>Megavirus</taxon>
    </lineage>
</organism>
<dbReference type="EMBL" id="JN885990">
    <property type="protein sequence ID" value="AEX61273.1"/>
    <property type="molecule type" value="Genomic_DNA"/>
</dbReference>